<dbReference type="PANTHER" id="PTHR46220:SF1">
    <property type="entry name" value="ADP-RIBOSYLATION FACTOR GTPASE-ACTIVATING PROTEIN AGD12"/>
    <property type="match status" value="1"/>
</dbReference>
<protein>
    <recommendedName>
        <fullName evidence="3">Arf-GAP domain-containing protein</fullName>
    </recommendedName>
</protein>
<keyword evidence="2" id="KW-0472">Membrane</keyword>
<evidence type="ECO:0000313" key="4">
    <source>
        <dbReference type="EMBL" id="WOG84906.1"/>
    </source>
</evidence>
<accession>A0AAF0W8R1</accession>
<dbReference type="EMBL" id="CP093343">
    <property type="protein sequence ID" value="WOG84906.1"/>
    <property type="molecule type" value="Genomic_DNA"/>
</dbReference>
<keyword evidence="2" id="KW-1133">Transmembrane helix</keyword>
<dbReference type="Pfam" id="PF01412">
    <property type="entry name" value="ArfGap"/>
    <property type="match status" value="1"/>
</dbReference>
<dbReference type="GO" id="GO:0005543">
    <property type="term" value="F:phospholipid binding"/>
    <property type="evidence" value="ECO:0007669"/>
    <property type="project" value="InterPro"/>
</dbReference>
<feature type="domain" description="Arf-GAP" evidence="3">
    <location>
        <begin position="23"/>
        <end position="80"/>
    </location>
</feature>
<keyword evidence="2" id="KW-0812">Transmembrane</keyword>
<sequence>MVRLYMNLYVVQLFLISKLTFIYLRVLSVTLDEWSDEDIDHVVECGGNAFANSIYEAYFPAGVSKPGPSASNEERSKFIKLDG</sequence>
<reference evidence="4" key="1">
    <citation type="journal article" date="2016" name="Nat. Genet.">
        <title>A high-quality carrot genome assembly provides new insights into carotenoid accumulation and asterid genome evolution.</title>
        <authorList>
            <person name="Iorizzo M."/>
            <person name="Ellison S."/>
            <person name="Senalik D."/>
            <person name="Zeng P."/>
            <person name="Satapoomin P."/>
            <person name="Huang J."/>
            <person name="Bowman M."/>
            <person name="Iovene M."/>
            <person name="Sanseverino W."/>
            <person name="Cavagnaro P."/>
            <person name="Yildiz M."/>
            <person name="Macko-Podgorni A."/>
            <person name="Moranska E."/>
            <person name="Grzebelus E."/>
            <person name="Grzebelus D."/>
            <person name="Ashrafi H."/>
            <person name="Zheng Z."/>
            <person name="Cheng S."/>
            <person name="Spooner D."/>
            <person name="Van Deynze A."/>
            <person name="Simon P."/>
        </authorList>
    </citation>
    <scope>NUCLEOTIDE SEQUENCE</scope>
    <source>
        <tissue evidence="4">Leaf</tissue>
    </source>
</reference>
<evidence type="ECO:0000256" key="1">
    <source>
        <dbReference type="SAM" id="MobiDB-lite"/>
    </source>
</evidence>
<keyword evidence="5" id="KW-1185">Reference proteome</keyword>
<reference evidence="4" key="2">
    <citation type="submission" date="2022-03" db="EMBL/GenBank/DDBJ databases">
        <title>Draft title - Genomic analysis of global carrot germplasm unveils the trajectory of domestication and the origin of high carotenoid orange carrot.</title>
        <authorList>
            <person name="Iorizzo M."/>
            <person name="Ellison S."/>
            <person name="Senalik D."/>
            <person name="Macko-Podgorni A."/>
            <person name="Grzebelus D."/>
            <person name="Bostan H."/>
            <person name="Rolling W."/>
            <person name="Curaba J."/>
            <person name="Simon P."/>
        </authorList>
    </citation>
    <scope>NUCLEOTIDE SEQUENCE</scope>
    <source>
        <tissue evidence="4">Leaf</tissue>
    </source>
</reference>
<dbReference type="InterPro" id="IPR037278">
    <property type="entry name" value="ARFGAP/RecO"/>
</dbReference>
<dbReference type="AlphaFoldDB" id="A0AAF0W8R1"/>
<evidence type="ECO:0000259" key="3">
    <source>
        <dbReference type="Pfam" id="PF01412"/>
    </source>
</evidence>
<proteinExistence type="predicted"/>
<feature type="region of interest" description="Disordered" evidence="1">
    <location>
        <begin position="64"/>
        <end position="83"/>
    </location>
</feature>
<dbReference type="InterPro" id="IPR038508">
    <property type="entry name" value="ArfGAP_dom_sf"/>
</dbReference>
<organism evidence="4 5">
    <name type="scientific">Daucus carota subsp. sativus</name>
    <name type="common">Carrot</name>
    <dbReference type="NCBI Taxonomy" id="79200"/>
    <lineage>
        <taxon>Eukaryota</taxon>
        <taxon>Viridiplantae</taxon>
        <taxon>Streptophyta</taxon>
        <taxon>Embryophyta</taxon>
        <taxon>Tracheophyta</taxon>
        <taxon>Spermatophyta</taxon>
        <taxon>Magnoliopsida</taxon>
        <taxon>eudicotyledons</taxon>
        <taxon>Gunneridae</taxon>
        <taxon>Pentapetalae</taxon>
        <taxon>asterids</taxon>
        <taxon>campanulids</taxon>
        <taxon>Apiales</taxon>
        <taxon>Apiaceae</taxon>
        <taxon>Apioideae</taxon>
        <taxon>Scandiceae</taxon>
        <taxon>Daucinae</taxon>
        <taxon>Daucus</taxon>
        <taxon>Daucus sect. Daucus</taxon>
    </lineage>
</organism>
<dbReference type="InterPro" id="IPR044518">
    <property type="entry name" value="ARF_GAP_AGD11/12/13"/>
</dbReference>
<dbReference type="PANTHER" id="PTHR46220">
    <property type="entry name" value="ADP-RIBOSYLATION FACTOR GTPASE-ACTIVATING PROTEIN AGD12"/>
    <property type="match status" value="1"/>
</dbReference>
<dbReference type="Proteomes" id="UP000077755">
    <property type="component" value="Chromosome 1"/>
</dbReference>
<gene>
    <name evidence="4" type="ORF">DCAR_0104091</name>
</gene>
<evidence type="ECO:0000256" key="2">
    <source>
        <dbReference type="SAM" id="Phobius"/>
    </source>
</evidence>
<dbReference type="Gene3D" id="1.10.220.150">
    <property type="entry name" value="Arf GTPase activating protein"/>
    <property type="match status" value="1"/>
</dbReference>
<feature type="compositionally biased region" description="Basic and acidic residues" evidence="1">
    <location>
        <begin position="72"/>
        <end position="83"/>
    </location>
</feature>
<feature type="transmembrane region" description="Helical" evidence="2">
    <location>
        <begin position="6"/>
        <end position="24"/>
    </location>
</feature>
<dbReference type="InterPro" id="IPR001164">
    <property type="entry name" value="ArfGAP_dom"/>
</dbReference>
<dbReference type="SUPFAM" id="SSF57863">
    <property type="entry name" value="ArfGap/RecO-like zinc finger"/>
    <property type="match status" value="1"/>
</dbReference>
<evidence type="ECO:0000313" key="5">
    <source>
        <dbReference type="Proteomes" id="UP000077755"/>
    </source>
</evidence>
<name>A0AAF0W8R1_DAUCS</name>
<dbReference type="GO" id="GO:0005096">
    <property type="term" value="F:GTPase activator activity"/>
    <property type="evidence" value="ECO:0007669"/>
    <property type="project" value="InterPro"/>
</dbReference>